<dbReference type="PANTHER" id="PTHR11931">
    <property type="entry name" value="PHOSPHOGLYCERATE MUTASE"/>
    <property type="match status" value="1"/>
</dbReference>
<comment type="similarity">
    <text evidence="1">Belongs to the phosphoglycerate mutase family. BPG-dependent PGAM subfamily.</text>
</comment>
<dbReference type="InterPro" id="IPR017578">
    <property type="entry name" value="Ribazole_CobC"/>
</dbReference>
<evidence type="ECO:0000256" key="4">
    <source>
        <dbReference type="ARBA" id="ARBA00023235"/>
    </source>
</evidence>
<evidence type="ECO:0000313" key="6">
    <source>
        <dbReference type="EMBL" id="HIX03267.1"/>
    </source>
</evidence>
<sequence length="190" mass="21532">MKITFIRHTSVDVPPGTCYGWSDVPLAPTFTEEARHVQKNLTGMNFDRVYTSPLTRCRRLAAYCGYPHAIPDSRLKEMNFGEWEMQAWETIRDPHLQDWFEDWLHLPATGGESFEDQCRRVAAFLDEVRCLPARHIGVFTHRGTIACAQIYAGTVQPGDAFASDIPYGSTLTFDLSLIPPCRDGYCQNGK</sequence>
<dbReference type="Pfam" id="PF00300">
    <property type="entry name" value="His_Phos_1"/>
    <property type="match status" value="1"/>
</dbReference>
<evidence type="ECO:0000256" key="2">
    <source>
        <dbReference type="ARBA" id="ARBA00022432"/>
    </source>
</evidence>
<dbReference type="Proteomes" id="UP000824202">
    <property type="component" value="Unassembled WGS sequence"/>
</dbReference>
<keyword evidence="4" id="KW-0413">Isomerase</keyword>
<dbReference type="EMBL" id="DXFT01000081">
    <property type="protein sequence ID" value="HIX03267.1"/>
    <property type="molecule type" value="Genomic_DNA"/>
</dbReference>
<reference evidence="6" key="1">
    <citation type="journal article" date="2021" name="PeerJ">
        <title>Extensive microbial diversity within the chicken gut microbiome revealed by metagenomics and culture.</title>
        <authorList>
            <person name="Gilroy R."/>
            <person name="Ravi A."/>
            <person name="Getino M."/>
            <person name="Pursley I."/>
            <person name="Horton D.L."/>
            <person name="Alikhan N.F."/>
            <person name="Baker D."/>
            <person name="Gharbi K."/>
            <person name="Hall N."/>
            <person name="Watson M."/>
            <person name="Adriaenssens E.M."/>
            <person name="Foster-Nyarko E."/>
            <person name="Jarju S."/>
            <person name="Secka A."/>
            <person name="Antonio M."/>
            <person name="Oren A."/>
            <person name="Chaudhuri R.R."/>
            <person name="La Ragione R."/>
            <person name="Hildebrand F."/>
            <person name="Pallen M.J."/>
        </authorList>
    </citation>
    <scope>NUCLEOTIDE SEQUENCE</scope>
    <source>
        <strain evidence="6">23274</strain>
    </source>
</reference>
<dbReference type="SUPFAM" id="SSF53254">
    <property type="entry name" value="Phosphoglycerate mutase-like"/>
    <property type="match status" value="1"/>
</dbReference>
<proteinExistence type="inferred from homology"/>
<dbReference type="GO" id="GO:0009236">
    <property type="term" value="P:cobalamin biosynthetic process"/>
    <property type="evidence" value="ECO:0007669"/>
    <property type="project" value="UniProtKB-UniRule"/>
</dbReference>
<name>A0A9D2ABY9_9BACT</name>
<evidence type="ECO:0000256" key="3">
    <source>
        <dbReference type="ARBA" id="ARBA00023152"/>
    </source>
</evidence>
<reference evidence="6" key="2">
    <citation type="submission" date="2021-04" db="EMBL/GenBank/DDBJ databases">
        <authorList>
            <person name="Gilroy R."/>
        </authorList>
    </citation>
    <scope>NUCLEOTIDE SEQUENCE</scope>
    <source>
        <strain evidence="6">23274</strain>
    </source>
</reference>
<dbReference type="GO" id="GO:0016868">
    <property type="term" value="F:intramolecular phosphotransferase activity"/>
    <property type="evidence" value="ECO:0007669"/>
    <property type="project" value="InterPro"/>
</dbReference>
<gene>
    <name evidence="6" type="primary">cobC</name>
    <name evidence="6" type="ORF">H9863_04005</name>
</gene>
<dbReference type="GO" id="GO:0006096">
    <property type="term" value="P:glycolytic process"/>
    <property type="evidence" value="ECO:0007669"/>
    <property type="project" value="UniProtKB-KW"/>
</dbReference>
<dbReference type="GO" id="GO:0043755">
    <property type="term" value="F:alpha-ribazole phosphatase activity"/>
    <property type="evidence" value="ECO:0007669"/>
    <property type="project" value="UniProtKB-UniRule"/>
</dbReference>
<dbReference type="SMART" id="SM00855">
    <property type="entry name" value="PGAM"/>
    <property type="match status" value="1"/>
</dbReference>
<keyword evidence="3" id="KW-0324">Glycolysis</keyword>
<dbReference type="NCBIfam" id="TIGR03162">
    <property type="entry name" value="ribazole_cobC"/>
    <property type="match status" value="1"/>
</dbReference>
<evidence type="ECO:0000313" key="7">
    <source>
        <dbReference type="Proteomes" id="UP000824202"/>
    </source>
</evidence>
<dbReference type="CDD" id="cd07067">
    <property type="entry name" value="HP_PGM_like"/>
    <property type="match status" value="1"/>
</dbReference>
<dbReference type="AlphaFoldDB" id="A0A9D2ABY9"/>
<organism evidence="6 7">
    <name type="scientific">Candidatus Odoribacter faecigallinarum</name>
    <dbReference type="NCBI Taxonomy" id="2838706"/>
    <lineage>
        <taxon>Bacteria</taxon>
        <taxon>Pseudomonadati</taxon>
        <taxon>Bacteroidota</taxon>
        <taxon>Bacteroidia</taxon>
        <taxon>Bacteroidales</taxon>
        <taxon>Odoribacteraceae</taxon>
        <taxon>Odoribacter</taxon>
    </lineage>
</organism>
<evidence type="ECO:0000256" key="5">
    <source>
        <dbReference type="NCBIfam" id="TIGR03162"/>
    </source>
</evidence>
<keyword evidence="2" id="KW-0312">Gluconeogenesis</keyword>
<comment type="caution">
    <text evidence="6">The sequence shown here is derived from an EMBL/GenBank/DDBJ whole genome shotgun (WGS) entry which is preliminary data.</text>
</comment>
<evidence type="ECO:0000256" key="1">
    <source>
        <dbReference type="ARBA" id="ARBA00006717"/>
    </source>
</evidence>
<accession>A0A9D2ABY9</accession>
<dbReference type="GO" id="GO:0006094">
    <property type="term" value="P:gluconeogenesis"/>
    <property type="evidence" value="ECO:0007669"/>
    <property type="project" value="UniProtKB-KW"/>
</dbReference>
<dbReference type="Gene3D" id="3.40.50.1240">
    <property type="entry name" value="Phosphoglycerate mutase-like"/>
    <property type="match status" value="1"/>
</dbReference>
<dbReference type="InterPro" id="IPR005952">
    <property type="entry name" value="Phosphogly_mut1"/>
</dbReference>
<dbReference type="InterPro" id="IPR029033">
    <property type="entry name" value="His_PPase_superfam"/>
</dbReference>
<dbReference type="EC" id="3.1.3.73" evidence="5"/>
<dbReference type="InterPro" id="IPR013078">
    <property type="entry name" value="His_Pase_superF_clade-1"/>
</dbReference>
<protein>
    <recommendedName>
        <fullName evidence="5">Alpha-ribazole phosphatase</fullName>
        <ecNumber evidence="5">3.1.3.73</ecNumber>
    </recommendedName>
</protein>